<gene>
    <name evidence="1" type="ORF">PS928_02896</name>
</gene>
<protein>
    <submittedName>
        <fullName evidence="1">Uncharacterized protein</fullName>
    </submittedName>
</protein>
<reference evidence="1 2" key="1">
    <citation type="submission" date="2019-09" db="EMBL/GenBank/DDBJ databases">
        <authorList>
            <person name="Chandra G."/>
            <person name="Truman W A."/>
        </authorList>
    </citation>
    <scope>NUCLEOTIDE SEQUENCE [LARGE SCALE GENOMIC DNA]</scope>
    <source>
        <strain evidence="1">PS928</strain>
    </source>
</reference>
<evidence type="ECO:0000313" key="1">
    <source>
        <dbReference type="EMBL" id="VVQ04543.1"/>
    </source>
</evidence>
<dbReference type="Proteomes" id="UP000381378">
    <property type="component" value="Unassembled WGS sequence"/>
</dbReference>
<dbReference type="AlphaFoldDB" id="A0A5E7TZP4"/>
<accession>A0A5E7TZP4</accession>
<dbReference type="EMBL" id="CABVJF010000010">
    <property type="protein sequence ID" value="VVQ04543.1"/>
    <property type="molecule type" value="Genomic_DNA"/>
</dbReference>
<proteinExistence type="predicted"/>
<organism evidence="1 2">
    <name type="scientific">Pseudomonas fluorescens</name>
    <dbReference type="NCBI Taxonomy" id="294"/>
    <lineage>
        <taxon>Bacteria</taxon>
        <taxon>Pseudomonadati</taxon>
        <taxon>Pseudomonadota</taxon>
        <taxon>Gammaproteobacteria</taxon>
        <taxon>Pseudomonadales</taxon>
        <taxon>Pseudomonadaceae</taxon>
        <taxon>Pseudomonas</taxon>
    </lineage>
</organism>
<name>A0A5E7TZP4_PSEFL</name>
<evidence type="ECO:0000313" key="2">
    <source>
        <dbReference type="Proteomes" id="UP000381378"/>
    </source>
</evidence>
<sequence length="63" mass="7392">MEHWKRTIERANRCFMLGELVDAREAYLQALALAQGRPRRTRAWRRPCVKRHGVRAARPTSSC</sequence>